<dbReference type="OrthoDB" id="1933443at2759"/>
<dbReference type="GO" id="GO:0000978">
    <property type="term" value="F:RNA polymerase II cis-regulatory region sequence-specific DNA binding"/>
    <property type="evidence" value="ECO:0007669"/>
    <property type="project" value="TreeGrafter"/>
</dbReference>
<keyword evidence="4" id="KW-0804">Transcription</keyword>
<keyword evidence="2" id="KW-0805">Transcription regulation</keyword>
<dbReference type="AlphaFoldDB" id="A0A2Z6NLD9"/>
<accession>A0A2Z6NLD9</accession>
<reference evidence="9" key="1">
    <citation type="journal article" date="2017" name="Front. Plant Sci.">
        <title>Climate Clever Clovers: New Paradigm to Reduce the Environmental Footprint of Ruminants by Breeding Low Methanogenic Forages Utilizing Haplotype Variation.</title>
        <authorList>
            <person name="Kaur P."/>
            <person name="Appels R."/>
            <person name="Bayer P.E."/>
            <person name="Keeble-Gagnere G."/>
            <person name="Wang J."/>
            <person name="Hirakawa H."/>
            <person name="Shirasawa K."/>
            <person name="Vercoe P."/>
            <person name="Stefanova K."/>
            <person name="Durmic Z."/>
            <person name="Nichols P."/>
            <person name="Revell C."/>
            <person name="Isobe S.N."/>
            <person name="Edwards D."/>
            <person name="Erskine W."/>
        </authorList>
    </citation>
    <scope>NUCLEOTIDE SEQUENCE [LARGE SCALE GENOMIC DNA]</scope>
    <source>
        <strain evidence="9">cv. Daliak</strain>
    </source>
</reference>
<dbReference type="GO" id="GO:0045944">
    <property type="term" value="P:positive regulation of transcription by RNA polymerase II"/>
    <property type="evidence" value="ECO:0007669"/>
    <property type="project" value="InterPro"/>
</dbReference>
<evidence type="ECO:0000256" key="5">
    <source>
        <dbReference type="ARBA" id="ARBA00023242"/>
    </source>
</evidence>
<evidence type="ECO:0000256" key="4">
    <source>
        <dbReference type="ARBA" id="ARBA00023163"/>
    </source>
</evidence>
<dbReference type="SMART" id="SM00432">
    <property type="entry name" value="MADS"/>
    <property type="match status" value="1"/>
</dbReference>
<dbReference type="GO" id="GO:0046983">
    <property type="term" value="F:protein dimerization activity"/>
    <property type="evidence" value="ECO:0007669"/>
    <property type="project" value="InterPro"/>
</dbReference>
<dbReference type="PROSITE" id="PS50066">
    <property type="entry name" value="MADS_BOX_2"/>
    <property type="match status" value="1"/>
</dbReference>
<dbReference type="InterPro" id="IPR036879">
    <property type="entry name" value="TF_MADSbox_sf"/>
</dbReference>
<dbReference type="GO" id="GO:0000981">
    <property type="term" value="F:DNA-binding transcription factor activity, RNA polymerase II-specific"/>
    <property type="evidence" value="ECO:0007669"/>
    <property type="project" value="TreeGrafter"/>
</dbReference>
<name>A0A2Z6NLD9_TRISU</name>
<gene>
    <name evidence="8" type="ORF">TSUD_286580</name>
</gene>
<dbReference type="Proteomes" id="UP000242715">
    <property type="component" value="Unassembled WGS sequence"/>
</dbReference>
<dbReference type="CDD" id="cd00265">
    <property type="entry name" value="MADS_MEF2_like"/>
    <property type="match status" value="1"/>
</dbReference>
<evidence type="ECO:0000256" key="1">
    <source>
        <dbReference type="ARBA" id="ARBA00004123"/>
    </source>
</evidence>
<keyword evidence="3" id="KW-0238">DNA-binding</keyword>
<dbReference type="GO" id="GO:0005634">
    <property type="term" value="C:nucleus"/>
    <property type="evidence" value="ECO:0007669"/>
    <property type="project" value="UniProtKB-SubCell"/>
</dbReference>
<dbReference type="PANTHER" id="PTHR11945">
    <property type="entry name" value="MADS BOX PROTEIN"/>
    <property type="match status" value="1"/>
</dbReference>
<comment type="subcellular location">
    <subcellularLocation>
        <location evidence="1">Nucleus</location>
    </subcellularLocation>
</comment>
<proteinExistence type="predicted"/>
<dbReference type="Gene3D" id="3.40.1810.10">
    <property type="entry name" value="Transcription factor, MADS-box"/>
    <property type="match status" value="1"/>
</dbReference>
<organism evidence="8 9">
    <name type="scientific">Trifolium subterraneum</name>
    <name type="common">Subterranean clover</name>
    <dbReference type="NCBI Taxonomy" id="3900"/>
    <lineage>
        <taxon>Eukaryota</taxon>
        <taxon>Viridiplantae</taxon>
        <taxon>Streptophyta</taxon>
        <taxon>Embryophyta</taxon>
        <taxon>Tracheophyta</taxon>
        <taxon>Spermatophyta</taxon>
        <taxon>Magnoliopsida</taxon>
        <taxon>eudicotyledons</taxon>
        <taxon>Gunneridae</taxon>
        <taxon>Pentapetalae</taxon>
        <taxon>rosids</taxon>
        <taxon>fabids</taxon>
        <taxon>Fabales</taxon>
        <taxon>Fabaceae</taxon>
        <taxon>Papilionoideae</taxon>
        <taxon>50 kb inversion clade</taxon>
        <taxon>NPAAA clade</taxon>
        <taxon>Hologalegina</taxon>
        <taxon>IRL clade</taxon>
        <taxon>Trifolieae</taxon>
        <taxon>Trifolium</taxon>
    </lineage>
</organism>
<evidence type="ECO:0000313" key="8">
    <source>
        <dbReference type="EMBL" id="GAU44466.1"/>
    </source>
</evidence>
<dbReference type="InterPro" id="IPR033896">
    <property type="entry name" value="MEF2-like_N"/>
</dbReference>
<dbReference type="PANTHER" id="PTHR11945:SF818">
    <property type="entry name" value="AGAMOUS-LIKE MADS-BOX PROTEIN AGL62"/>
    <property type="match status" value="1"/>
</dbReference>
<evidence type="ECO:0000259" key="7">
    <source>
        <dbReference type="PROSITE" id="PS50066"/>
    </source>
</evidence>
<dbReference type="EMBL" id="DF974045">
    <property type="protein sequence ID" value="GAU44466.1"/>
    <property type="molecule type" value="Genomic_DNA"/>
</dbReference>
<dbReference type="PRINTS" id="PR00404">
    <property type="entry name" value="MADSDOMAIN"/>
</dbReference>
<protein>
    <recommendedName>
        <fullName evidence="7">MADS-box domain-containing protein</fullName>
    </recommendedName>
</protein>
<keyword evidence="9" id="KW-1185">Reference proteome</keyword>
<dbReference type="Pfam" id="PF00319">
    <property type="entry name" value="SRF-TF"/>
    <property type="match status" value="1"/>
</dbReference>
<evidence type="ECO:0000256" key="3">
    <source>
        <dbReference type="ARBA" id="ARBA00023125"/>
    </source>
</evidence>
<keyword evidence="5" id="KW-0539">Nucleus</keyword>
<sequence length="288" mass="32226">MSSGKKSRGRQKVEMKRMTVESNLQVTFSKRRNGLFKKASELCTLCGVDVALVICSPGEKVYSFGHPNVDTIIDRYLAPVPHQNNGTMRFIEAQRSANIHELNSRLTLTNNMLDVENMRRGELSQILNVIETQYWWARPVDGMNLDQLEFLTKLLMNLKNLIAQYTNRHEIQGAPVQTLPFFGGDGLCSNSHVHHQPNPQQDQAFLPFFDGNGSSSNMHVIQGAPTQTQPFFGGNGASSNLPLHHPPNPQQNQNFSAQLFENAMLQPHLFRFNNMGGGERGYGPSGFS</sequence>
<dbReference type="SUPFAM" id="SSF55455">
    <property type="entry name" value="SRF-like"/>
    <property type="match status" value="1"/>
</dbReference>
<dbReference type="InterPro" id="IPR002100">
    <property type="entry name" value="TF_MADSbox"/>
</dbReference>
<evidence type="ECO:0000256" key="2">
    <source>
        <dbReference type="ARBA" id="ARBA00023015"/>
    </source>
</evidence>
<dbReference type="FunFam" id="3.40.1810.10:FF:000006">
    <property type="entry name" value="Agamous-like MADS-box protein AGL62"/>
    <property type="match status" value="1"/>
</dbReference>
<evidence type="ECO:0000256" key="6">
    <source>
        <dbReference type="SAM" id="MobiDB-lite"/>
    </source>
</evidence>
<feature type="domain" description="MADS-box" evidence="7">
    <location>
        <begin position="8"/>
        <end position="68"/>
    </location>
</feature>
<feature type="region of interest" description="Disordered" evidence="6">
    <location>
        <begin position="233"/>
        <end position="253"/>
    </location>
</feature>
<evidence type="ECO:0000313" key="9">
    <source>
        <dbReference type="Proteomes" id="UP000242715"/>
    </source>
</evidence>